<protein>
    <submittedName>
        <fullName evidence="8">Uncharacterized protein</fullName>
    </submittedName>
</protein>
<dbReference type="InterPro" id="IPR051864">
    <property type="entry name" value="NCF2_NOXA1"/>
</dbReference>
<dbReference type="PROSITE" id="PS50005">
    <property type="entry name" value="TPR"/>
    <property type="match status" value="1"/>
</dbReference>
<dbReference type="STRING" id="90262.A0A1X2J368"/>
<dbReference type="InterPro" id="IPR011990">
    <property type="entry name" value="TPR-like_helical_dom_sf"/>
</dbReference>
<dbReference type="SMART" id="SM00028">
    <property type="entry name" value="TPR"/>
    <property type="match status" value="3"/>
</dbReference>
<dbReference type="PANTHER" id="PTHR15175:SF0">
    <property type="entry name" value="SH3 DOMAIN-CONTAINING PROTEIN C23A1.17"/>
    <property type="match status" value="1"/>
</dbReference>
<gene>
    <name evidence="8" type="ORF">BCR42DRAFT_445434</name>
</gene>
<keyword evidence="6 7" id="KW-0802">TPR repeat</keyword>
<dbReference type="AlphaFoldDB" id="A0A1X2J368"/>
<dbReference type="Pfam" id="PF13181">
    <property type="entry name" value="TPR_8"/>
    <property type="match status" value="1"/>
</dbReference>
<evidence type="ECO:0000256" key="3">
    <source>
        <dbReference type="ARBA" id="ARBA00022443"/>
    </source>
</evidence>
<sequence>MDLKTDLQRWHKACQAFDIKDYVMSLDTLLVCFPSSKIYFNIGIIMVTLHDHQHALEVFAKAIELDPYFSAAYFQSGVSNIMLGEFRQAVKCFDLAYKNLRGNKAINYRQLGLDFTLYACEILYNRGMCQIYLDNAERGMADLNQAQQLKMNDQHRIIDQATHDRERSTFGVYSIPSTVIYRPTECQLQLLEGIDSLLSTCDNCSAKRLLILDQHHQHHQHHPYHHIPKYLSKYLRSVINTKNKASTAVSKSASPSMLSHHLHSFPPTPLSRNHTPLSYLLTSSYQQRKKQHLMTFPRNSVYYDGGYQDKSKTRKKCAYWQQPTHQRNSILDNNCGKYKLKLHYQDTRILMIDANITYQDVLLKVYEKLELPTDGTNKLDGLKLHCMDSDGVLSQLMNEQSWSSVKWINTYRDPRQLESNTKTPCIGKIEIWCKF</sequence>
<evidence type="ECO:0000256" key="1">
    <source>
        <dbReference type="ARBA" id="ARBA00004496"/>
    </source>
</evidence>
<proteinExistence type="inferred from homology"/>
<evidence type="ECO:0000313" key="8">
    <source>
        <dbReference type="EMBL" id="ORZ25684.1"/>
    </source>
</evidence>
<keyword evidence="4" id="KW-0963">Cytoplasm</keyword>
<evidence type="ECO:0000256" key="4">
    <source>
        <dbReference type="ARBA" id="ARBA00022490"/>
    </source>
</evidence>
<evidence type="ECO:0000256" key="2">
    <source>
        <dbReference type="ARBA" id="ARBA00008051"/>
    </source>
</evidence>
<comment type="caution">
    <text evidence="8">The sequence shown here is derived from an EMBL/GenBank/DDBJ whole genome shotgun (WGS) entry which is preliminary data.</text>
</comment>
<dbReference type="OrthoDB" id="9450131at2759"/>
<keyword evidence="9" id="KW-1185">Reference proteome</keyword>
<keyword evidence="5" id="KW-0677">Repeat</keyword>
<keyword evidence="3" id="KW-0728">SH3 domain</keyword>
<dbReference type="SUPFAM" id="SSF54277">
    <property type="entry name" value="CAD &amp; PB1 domains"/>
    <property type="match status" value="1"/>
</dbReference>
<dbReference type="InterPro" id="IPR019734">
    <property type="entry name" value="TPR_rpt"/>
</dbReference>
<evidence type="ECO:0000256" key="6">
    <source>
        <dbReference type="ARBA" id="ARBA00022803"/>
    </source>
</evidence>
<accession>A0A1X2J368</accession>
<reference evidence="8 9" key="1">
    <citation type="submission" date="2016-07" db="EMBL/GenBank/DDBJ databases">
        <title>Pervasive Adenine N6-methylation of Active Genes in Fungi.</title>
        <authorList>
            <consortium name="DOE Joint Genome Institute"/>
            <person name="Mondo S.J."/>
            <person name="Dannebaum R.O."/>
            <person name="Kuo R.C."/>
            <person name="Labutti K."/>
            <person name="Haridas S."/>
            <person name="Kuo A."/>
            <person name="Salamov A."/>
            <person name="Ahrendt S.R."/>
            <person name="Lipzen A."/>
            <person name="Sullivan W."/>
            <person name="Andreopoulos W.B."/>
            <person name="Clum A."/>
            <person name="Lindquist E."/>
            <person name="Daum C."/>
            <person name="Ramamoorthy G.K."/>
            <person name="Gryganskyi A."/>
            <person name="Culley D."/>
            <person name="Magnuson J.K."/>
            <person name="James T.Y."/>
            <person name="O'Malley M.A."/>
            <person name="Stajich J.E."/>
            <person name="Spatafora J.W."/>
            <person name="Visel A."/>
            <person name="Grigoriev I.V."/>
        </authorList>
    </citation>
    <scope>NUCLEOTIDE SEQUENCE [LARGE SCALE GENOMIC DNA]</scope>
    <source>
        <strain evidence="8 9">NRRL 1336</strain>
    </source>
</reference>
<evidence type="ECO:0000313" key="9">
    <source>
        <dbReference type="Proteomes" id="UP000193560"/>
    </source>
</evidence>
<comment type="similarity">
    <text evidence="2">Belongs to the NCF2/NOXA1 family.</text>
</comment>
<dbReference type="PANTHER" id="PTHR15175">
    <property type="entry name" value="NEUTROPHIL CYTOSOLIC FACTOR 2, NEUTROPHIL NADPH OXIDASE FACTOR 2"/>
    <property type="match status" value="1"/>
</dbReference>
<evidence type="ECO:0000256" key="5">
    <source>
        <dbReference type="ARBA" id="ARBA00022737"/>
    </source>
</evidence>
<feature type="repeat" description="TPR" evidence="7">
    <location>
        <begin position="36"/>
        <end position="69"/>
    </location>
</feature>
<dbReference type="PROSITE" id="PS50293">
    <property type="entry name" value="TPR_REGION"/>
    <property type="match status" value="1"/>
</dbReference>
<dbReference type="GO" id="GO:0005737">
    <property type="term" value="C:cytoplasm"/>
    <property type="evidence" value="ECO:0007669"/>
    <property type="project" value="UniProtKB-SubCell"/>
</dbReference>
<evidence type="ECO:0000256" key="7">
    <source>
        <dbReference type="PROSITE-ProRule" id="PRU00339"/>
    </source>
</evidence>
<dbReference type="SUPFAM" id="SSF48452">
    <property type="entry name" value="TPR-like"/>
    <property type="match status" value="1"/>
</dbReference>
<comment type="subcellular location">
    <subcellularLocation>
        <location evidence="1">Cytoplasm</location>
    </subcellularLocation>
</comment>
<dbReference type="Proteomes" id="UP000193560">
    <property type="component" value="Unassembled WGS sequence"/>
</dbReference>
<dbReference type="EMBL" id="MCGE01000001">
    <property type="protein sequence ID" value="ORZ25684.1"/>
    <property type="molecule type" value="Genomic_DNA"/>
</dbReference>
<name>A0A1X2J368_9FUNG</name>
<dbReference type="Gene3D" id="1.25.40.10">
    <property type="entry name" value="Tetratricopeptide repeat domain"/>
    <property type="match status" value="1"/>
</dbReference>
<organism evidence="8 9">
    <name type="scientific">Absidia repens</name>
    <dbReference type="NCBI Taxonomy" id="90262"/>
    <lineage>
        <taxon>Eukaryota</taxon>
        <taxon>Fungi</taxon>
        <taxon>Fungi incertae sedis</taxon>
        <taxon>Mucoromycota</taxon>
        <taxon>Mucoromycotina</taxon>
        <taxon>Mucoromycetes</taxon>
        <taxon>Mucorales</taxon>
        <taxon>Cunninghamellaceae</taxon>
        <taxon>Absidia</taxon>
    </lineage>
</organism>
<dbReference type="FunFam" id="1.25.40.10:FF:000017">
    <property type="entry name" value="NADPH oxidase regulator NoxR"/>
    <property type="match status" value="1"/>
</dbReference>